<name>A0A843WH12_COLES</name>
<evidence type="ECO:0000313" key="1">
    <source>
        <dbReference type="EMBL" id="MQM06777.1"/>
    </source>
</evidence>
<protein>
    <submittedName>
        <fullName evidence="1">Uncharacterized protein</fullName>
    </submittedName>
</protein>
<reference evidence="1" key="1">
    <citation type="submission" date="2017-07" db="EMBL/GenBank/DDBJ databases">
        <title>Taro Niue Genome Assembly and Annotation.</title>
        <authorList>
            <person name="Atibalentja N."/>
            <person name="Keating K."/>
            <person name="Fields C.J."/>
        </authorList>
    </citation>
    <scope>NUCLEOTIDE SEQUENCE</scope>
    <source>
        <strain evidence="1">Niue_2</strain>
        <tissue evidence="1">Leaf</tissue>
    </source>
</reference>
<dbReference type="Proteomes" id="UP000652761">
    <property type="component" value="Unassembled WGS sequence"/>
</dbReference>
<organism evidence="1 2">
    <name type="scientific">Colocasia esculenta</name>
    <name type="common">Wild taro</name>
    <name type="synonym">Arum esculentum</name>
    <dbReference type="NCBI Taxonomy" id="4460"/>
    <lineage>
        <taxon>Eukaryota</taxon>
        <taxon>Viridiplantae</taxon>
        <taxon>Streptophyta</taxon>
        <taxon>Embryophyta</taxon>
        <taxon>Tracheophyta</taxon>
        <taxon>Spermatophyta</taxon>
        <taxon>Magnoliopsida</taxon>
        <taxon>Liliopsida</taxon>
        <taxon>Araceae</taxon>
        <taxon>Aroideae</taxon>
        <taxon>Colocasieae</taxon>
        <taxon>Colocasia</taxon>
    </lineage>
</organism>
<dbReference type="EMBL" id="NMUH01003708">
    <property type="protein sequence ID" value="MQM06777.1"/>
    <property type="molecule type" value="Genomic_DNA"/>
</dbReference>
<dbReference type="AlphaFoldDB" id="A0A843WH12"/>
<evidence type="ECO:0000313" key="2">
    <source>
        <dbReference type="Proteomes" id="UP000652761"/>
    </source>
</evidence>
<keyword evidence="2" id="KW-1185">Reference proteome</keyword>
<feature type="non-terminal residue" evidence="1">
    <location>
        <position position="77"/>
    </location>
</feature>
<proteinExistence type="predicted"/>
<sequence>MRSFSALRYALCIFSGNLKHFSWDHQVKINSQRTVRLGRCCMGEFPMVRYPLMAARMIRVNSTHQHLIKSFTLSLPL</sequence>
<comment type="caution">
    <text evidence="1">The sequence shown here is derived from an EMBL/GenBank/DDBJ whole genome shotgun (WGS) entry which is preliminary data.</text>
</comment>
<accession>A0A843WH12</accession>
<gene>
    <name evidence="1" type="ORF">Taro_039604</name>
</gene>